<dbReference type="Gene3D" id="3.40.50.1820">
    <property type="entry name" value="alpha/beta hydrolase"/>
    <property type="match status" value="1"/>
</dbReference>
<dbReference type="InterPro" id="IPR049492">
    <property type="entry name" value="BD-FAE-like_dom"/>
</dbReference>
<dbReference type="InterPro" id="IPR029058">
    <property type="entry name" value="AB_hydrolase_fold"/>
</dbReference>
<accession>A0ABV7QKY9</accession>
<dbReference type="PANTHER" id="PTHR48081">
    <property type="entry name" value="AB HYDROLASE SUPERFAMILY PROTEIN C4A8.06C"/>
    <property type="match status" value="1"/>
</dbReference>
<evidence type="ECO:0000313" key="4">
    <source>
        <dbReference type="Proteomes" id="UP001595764"/>
    </source>
</evidence>
<protein>
    <submittedName>
        <fullName evidence="3">Alpha/beta hydrolase</fullName>
    </submittedName>
</protein>
<sequence>MSYPNVDRDYSAQATVTETEFDAVMARYRSASESAVAGLDGHAGLAFDPLSDERLDVWGTSPGQSRPVVLAVHGGYWRMLSRQDTAFMARVLADAGIATVVPDYTLAPTATLEEIVRQVRAAVAWVYRYGAAHGLDPDRIHVVGSSAGGHLTAMTAVGGWHRAAGLPEDVVKGAMAISGLFDLRPLVESFANAWLTLDAMRAEALSPILLPPGTAPLHVAVAEHEAAGFHRQSKAFQAHWPVARSHTVVPARNHFDVFLDLADPGSALSRALIELVRP</sequence>
<gene>
    <name evidence="3" type="ORF">ACFORO_20150</name>
</gene>
<dbReference type="GO" id="GO:0016787">
    <property type="term" value="F:hydrolase activity"/>
    <property type="evidence" value="ECO:0007669"/>
    <property type="project" value="UniProtKB-KW"/>
</dbReference>
<dbReference type="RefSeq" id="WP_377871662.1">
    <property type="nucleotide sequence ID" value="NZ_JBHMAY010000032.1"/>
</dbReference>
<dbReference type="Proteomes" id="UP001595764">
    <property type="component" value="Unassembled WGS sequence"/>
</dbReference>
<evidence type="ECO:0000313" key="3">
    <source>
        <dbReference type="EMBL" id="MFC3512492.1"/>
    </source>
</evidence>
<dbReference type="EMBL" id="JBHRWI010000022">
    <property type="protein sequence ID" value="MFC3512492.1"/>
    <property type="molecule type" value="Genomic_DNA"/>
</dbReference>
<feature type="domain" description="BD-FAE-like" evidence="2">
    <location>
        <begin position="64"/>
        <end position="158"/>
    </location>
</feature>
<proteinExistence type="predicted"/>
<organism evidence="3 4">
    <name type="scientific">Amycolatopsis halotolerans</name>
    <dbReference type="NCBI Taxonomy" id="330083"/>
    <lineage>
        <taxon>Bacteria</taxon>
        <taxon>Bacillati</taxon>
        <taxon>Actinomycetota</taxon>
        <taxon>Actinomycetes</taxon>
        <taxon>Pseudonocardiales</taxon>
        <taxon>Pseudonocardiaceae</taxon>
        <taxon>Amycolatopsis</taxon>
    </lineage>
</organism>
<comment type="caution">
    <text evidence="3">The sequence shown here is derived from an EMBL/GenBank/DDBJ whole genome shotgun (WGS) entry which is preliminary data.</text>
</comment>
<name>A0ABV7QKY9_9PSEU</name>
<evidence type="ECO:0000256" key="1">
    <source>
        <dbReference type="ARBA" id="ARBA00022801"/>
    </source>
</evidence>
<dbReference type="Pfam" id="PF20434">
    <property type="entry name" value="BD-FAE"/>
    <property type="match status" value="1"/>
</dbReference>
<reference evidence="4" key="1">
    <citation type="journal article" date="2019" name="Int. J. Syst. Evol. Microbiol.">
        <title>The Global Catalogue of Microorganisms (GCM) 10K type strain sequencing project: providing services to taxonomists for standard genome sequencing and annotation.</title>
        <authorList>
            <consortium name="The Broad Institute Genomics Platform"/>
            <consortium name="The Broad Institute Genome Sequencing Center for Infectious Disease"/>
            <person name="Wu L."/>
            <person name="Ma J."/>
        </authorList>
    </citation>
    <scope>NUCLEOTIDE SEQUENCE [LARGE SCALE GENOMIC DNA]</scope>
    <source>
        <strain evidence="4">CGMCC 4.7682</strain>
    </source>
</reference>
<keyword evidence="4" id="KW-1185">Reference proteome</keyword>
<dbReference type="SUPFAM" id="SSF53474">
    <property type="entry name" value="alpha/beta-Hydrolases"/>
    <property type="match status" value="1"/>
</dbReference>
<dbReference type="PANTHER" id="PTHR48081:SF33">
    <property type="entry name" value="KYNURENINE FORMAMIDASE"/>
    <property type="match status" value="1"/>
</dbReference>
<keyword evidence="1 3" id="KW-0378">Hydrolase</keyword>
<evidence type="ECO:0000259" key="2">
    <source>
        <dbReference type="Pfam" id="PF20434"/>
    </source>
</evidence>
<dbReference type="InterPro" id="IPR050300">
    <property type="entry name" value="GDXG_lipolytic_enzyme"/>
</dbReference>